<dbReference type="CDD" id="cd19076">
    <property type="entry name" value="AKR_AKR13A_13D"/>
    <property type="match status" value="1"/>
</dbReference>
<dbReference type="PRINTS" id="PR00069">
    <property type="entry name" value="ALDKETRDTASE"/>
</dbReference>
<dbReference type="PANTHER" id="PTHR43625">
    <property type="entry name" value="AFLATOXIN B1 ALDEHYDE REDUCTASE"/>
    <property type="match status" value="1"/>
</dbReference>
<dbReference type="InterPro" id="IPR050791">
    <property type="entry name" value="Aldo-Keto_reductase"/>
</dbReference>
<protein>
    <submittedName>
        <fullName evidence="3">Aldo/keto reductase</fullName>
        <ecNumber evidence="3">1.1.1.-</ecNumber>
    </submittedName>
</protein>
<comment type="caution">
    <text evidence="3">The sequence shown here is derived from an EMBL/GenBank/DDBJ whole genome shotgun (WGS) entry which is preliminary data.</text>
</comment>
<dbReference type="InterPro" id="IPR023210">
    <property type="entry name" value="NADP_OxRdtase_dom"/>
</dbReference>
<dbReference type="InterPro" id="IPR020471">
    <property type="entry name" value="AKR"/>
</dbReference>
<proteinExistence type="predicted"/>
<gene>
    <name evidence="3" type="ORF">ACFSC9_18340</name>
</gene>
<dbReference type="EC" id="1.1.1.-" evidence="3"/>
<sequence>MEKVALGQQGLLVSRLGLGCMGMSEFYGSRDEQESLRTLDAALDSGITFFDTADMYGNGENEQFISPFIRQHRDEVVIATKFGNVRGEDGSYLGISGKPEYVREACEKSLKRLGVDTIDLYYQHRVDPNVPIEETIGAMGELVREGKVRYLGMSEAAPDTLRRAHAVFPISALQTEYSLWSRDVEDEVLPVCRELGIGFVPYSPLGRGFLTGQIRSFDDLAEDDFRRFSPRFQGDNFQKNLDLVDRIREIAAEKNCAPSQLALAWLLAQGEDIVPIPGTKQSKYLLENVGAVHIQFTKEELQRIDATAPKGIAAGERYEQNGMKTLNH</sequence>
<dbReference type="GO" id="GO:0016491">
    <property type="term" value="F:oxidoreductase activity"/>
    <property type="evidence" value="ECO:0007669"/>
    <property type="project" value="UniProtKB-KW"/>
</dbReference>
<dbReference type="SUPFAM" id="SSF51430">
    <property type="entry name" value="NAD(P)-linked oxidoreductase"/>
    <property type="match status" value="1"/>
</dbReference>
<name>A0ABW4RNN6_9BACL</name>
<dbReference type="PANTHER" id="PTHR43625:SF40">
    <property type="entry name" value="ALDO-KETO REDUCTASE YAKC [NADP(+)]"/>
    <property type="match status" value="1"/>
</dbReference>
<evidence type="ECO:0000256" key="1">
    <source>
        <dbReference type="ARBA" id="ARBA00023002"/>
    </source>
</evidence>
<feature type="domain" description="NADP-dependent oxidoreductase" evidence="2">
    <location>
        <begin position="15"/>
        <end position="306"/>
    </location>
</feature>
<dbReference type="Proteomes" id="UP001597233">
    <property type="component" value="Unassembled WGS sequence"/>
</dbReference>
<accession>A0ABW4RNN6</accession>
<reference evidence="4" key="1">
    <citation type="journal article" date="2019" name="Int. J. Syst. Evol. Microbiol.">
        <title>The Global Catalogue of Microorganisms (GCM) 10K type strain sequencing project: providing services to taxonomists for standard genome sequencing and annotation.</title>
        <authorList>
            <consortium name="The Broad Institute Genomics Platform"/>
            <consortium name="The Broad Institute Genome Sequencing Center for Infectious Disease"/>
            <person name="Wu L."/>
            <person name="Ma J."/>
        </authorList>
    </citation>
    <scope>NUCLEOTIDE SEQUENCE [LARGE SCALE GENOMIC DNA]</scope>
    <source>
        <strain evidence="4">CCUG 54950</strain>
    </source>
</reference>
<dbReference type="RefSeq" id="WP_347325058.1">
    <property type="nucleotide sequence ID" value="NZ_JBCGUH010000005.1"/>
</dbReference>
<keyword evidence="1 3" id="KW-0560">Oxidoreductase</keyword>
<dbReference type="Gene3D" id="3.20.20.100">
    <property type="entry name" value="NADP-dependent oxidoreductase domain"/>
    <property type="match status" value="1"/>
</dbReference>
<keyword evidence="4" id="KW-1185">Reference proteome</keyword>
<dbReference type="EMBL" id="JBHUEH010000023">
    <property type="protein sequence ID" value="MFD1887460.1"/>
    <property type="molecule type" value="Genomic_DNA"/>
</dbReference>
<evidence type="ECO:0000313" key="3">
    <source>
        <dbReference type="EMBL" id="MFD1887460.1"/>
    </source>
</evidence>
<dbReference type="Pfam" id="PF00248">
    <property type="entry name" value="Aldo_ket_red"/>
    <property type="match status" value="1"/>
</dbReference>
<organism evidence="3 4">
    <name type="scientific">Paenibacillus wenxiniae</name>
    <dbReference type="NCBI Taxonomy" id="1636843"/>
    <lineage>
        <taxon>Bacteria</taxon>
        <taxon>Bacillati</taxon>
        <taxon>Bacillota</taxon>
        <taxon>Bacilli</taxon>
        <taxon>Bacillales</taxon>
        <taxon>Paenibacillaceae</taxon>
        <taxon>Paenibacillus</taxon>
    </lineage>
</organism>
<evidence type="ECO:0000313" key="4">
    <source>
        <dbReference type="Proteomes" id="UP001597233"/>
    </source>
</evidence>
<evidence type="ECO:0000259" key="2">
    <source>
        <dbReference type="Pfam" id="PF00248"/>
    </source>
</evidence>
<dbReference type="InterPro" id="IPR036812">
    <property type="entry name" value="NAD(P)_OxRdtase_dom_sf"/>
</dbReference>